<accession>A0AAV1U1J4</accession>
<dbReference type="Proteomes" id="UP001162060">
    <property type="component" value="Unassembled WGS sequence"/>
</dbReference>
<comment type="caution">
    <text evidence="1">The sequence shown here is derived from an EMBL/GenBank/DDBJ whole genome shotgun (WGS) entry which is preliminary data.</text>
</comment>
<protein>
    <submittedName>
        <fullName evidence="1">Uncharacterized protein</fullName>
    </submittedName>
</protein>
<proteinExistence type="predicted"/>
<gene>
    <name evidence="1" type="ORF">PM001_LOCUS13046</name>
</gene>
<sequence length="51" mass="5926">MSSVRFKWCQVVSSVISSGVEWFQVVSMGVEWYQVVSMGVEWYQVMLTCNK</sequence>
<evidence type="ECO:0000313" key="1">
    <source>
        <dbReference type="EMBL" id="CAK7927896.1"/>
    </source>
</evidence>
<organism evidence="1 2">
    <name type="scientific">Peronospora matthiolae</name>
    <dbReference type="NCBI Taxonomy" id="2874970"/>
    <lineage>
        <taxon>Eukaryota</taxon>
        <taxon>Sar</taxon>
        <taxon>Stramenopiles</taxon>
        <taxon>Oomycota</taxon>
        <taxon>Peronosporomycetes</taxon>
        <taxon>Peronosporales</taxon>
        <taxon>Peronosporaceae</taxon>
        <taxon>Peronospora</taxon>
    </lineage>
</organism>
<evidence type="ECO:0000313" key="2">
    <source>
        <dbReference type="Proteomes" id="UP001162060"/>
    </source>
</evidence>
<dbReference type="AlphaFoldDB" id="A0AAV1U1J4"/>
<reference evidence="1" key="1">
    <citation type="submission" date="2024-01" db="EMBL/GenBank/DDBJ databases">
        <authorList>
            <person name="Webb A."/>
        </authorList>
    </citation>
    <scope>NUCLEOTIDE SEQUENCE</scope>
    <source>
        <strain evidence="1">Pm1</strain>
    </source>
</reference>
<dbReference type="EMBL" id="CAKLBY020000117">
    <property type="protein sequence ID" value="CAK7927896.1"/>
    <property type="molecule type" value="Genomic_DNA"/>
</dbReference>
<name>A0AAV1U1J4_9STRA</name>